<keyword evidence="3" id="KW-1003">Cell membrane</keyword>
<dbReference type="EMBL" id="SUMG01000001">
    <property type="protein sequence ID" value="NBG87119.1"/>
    <property type="molecule type" value="Genomic_DNA"/>
</dbReference>
<accession>A0AA44BC82</accession>
<feature type="transmembrane region" description="Helical" evidence="7">
    <location>
        <begin position="58"/>
        <end position="82"/>
    </location>
</feature>
<dbReference type="InterPro" id="IPR005524">
    <property type="entry name" value="DUF318"/>
</dbReference>
<gene>
    <name evidence="8" type="ORF">ISALK_01260</name>
</gene>
<keyword evidence="9" id="KW-1185">Reference proteome</keyword>
<dbReference type="GO" id="GO:0005886">
    <property type="term" value="C:plasma membrane"/>
    <property type="evidence" value="ECO:0007669"/>
    <property type="project" value="UniProtKB-SubCell"/>
</dbReference>
<dbReference type="PANTHER" id="PTHR43299">
    <property type="entry name" value="UPF0718 PROTEIN YRAQ"/>
    <property type="match status" value="1"/>
</dbReference>
<dbReference type="Pfam" id="PF03773">
    <property type="entry name" value="ArsP_1"/>
    <property type="match status" value="1"/>
</dbReference>
<keyword evidence="4 7" id="KW-0812">Transmembrane</keyword>
<comment type="subcellular location">
    <subcellularLocation>
        <location evidence="1">Cell membrane</location>
        <topology evidence="1">Multi-pass membrane protein</topology>
    </subcellularLocation>
</comment>
<evidence type="ECO:0000313" key="9">
    <source>
        <dbReference type="Proteomes" id="UP000449710"/>
    </source>
</evidence>
<evidence type="ECO:0000256" key="6">
    <source>
        <dbReference type="ARBA" id="ARBA00023136"/>
    </source>
</evidence>
<feature type="transmembrane region" description="Helical" evidence="7">
    <location>
        <begin position="172"/>
        <end position="199"/>
    </location>
</feature>
<dbReference type="RefSeq" id="WP_160718419.1">
    <property type="nucleotide sequence ID" value="NZ_SUMG01000001.1"/>
</dbReference>
<name>A0AA44BC82_9CLOT</name>
<feature type="transmembrane region" description="Helical" evidence="7">
    <location>
        <begin position="24"/>
        <end position="46"/>
    </location>
</feature>
<comment type="caution">
    <text evidence="8">The sequence shown here is derived from an EMBL/GenBank/DDBJ whole genome shotgun (WGS) entry which is preliminary data.</text>
</comment>
<dbReference type="PANTHER" id="PTHR43299:SF1">
    <property type="entry name" value="UPF0718 PROTEIN YRAQ"/>
    <property type="match status" value="1"/>
</dbReference>
<reference evidence="8 9" key="1">
    <citation type="submission" date="2019-04" db="EMBL/GenBank/DDBJ databases">
        <title>Isachenkonia alkalipeptolytica gen. nov. sp. nov. a new anaerobic, alkiliphilic organothrophic bacterium capable to reduce synthesized ferrihydrite isolated from a soda lake.</title>
        <authorList>
            <person name="Toshchakov S.V."/>
            <person name="Zavarzina D.G."/>
            <person name="Zhilina T.N."/>
            <person name="Kostrikina N.A."/>
            <person name="Kublanov I.V."/>
        </authorList>
    </citation>
    <scope>NUCLEOTIDE SEQUENCE [LARGE SCALE GENOMIC DNA]</scope>
    <source>
        <strain evidence="8 9">Z-1701</strain>
    </source>
</reference>
<proteinExistence type="inferred from homology"/>
<feature type="transmembrane region" description="Helical" evidence="7">
    <location>
        <begin position="321"/>
        <end position="342"/>
    </location>
</feature>
<comment type="similarity">
    <text evidence="2">Belongs to the UPF0718 family.</text>
</comment>
<feature type="transmembrane region" description="Helical" evidence="7">
    <location>
        <begin position="295"/>
        <end position="315"/>
    </location>
</feature>
<organism evidence="8 9">
    <name type="scientific">Isachenkonia alkalipeptolytica</name>
    <dbReference type="NCBI Taxonomy" id="2565777"/>
    <lineage>
        <taxon>Bacteria</taxon>
        <taxon>Bacillati</taxon>
        <taxon>Bacillota</taxon>
        <taxon>Clostridia</taxon>
        <taxon>Eubacteriales</taxon>
        <taxon>Clostridiaceae</taxon>
        <taxon>Isachenkonia</taxon>
    </lineage>
</organism>
<sequence>MELFLETIKSGFEAVGDYVTLRRLMSLTIAFFLSGAIAQFMSQGAVLKYFGPKADKRVAYLIASLSGAILTVCSCSVLPMFASIRQKGAGIGPAITFLFSGPAINVLAISMTFTALGYDIGLVRVIGAVIISLVIGLIMFLIYNKSEVVDESEEMFSVEDDSDRTMLQNMMFFANLLAILISGVRNPIPTLLLVALLFLQLKKNFTLEEVKDWAAETGDLAKKIAPLFLVGIFAAGVIQALLPHEVVAQFVGENTYAANLLASVFAAFMYFSTLTEIPIVEAFMEMNMAKGPATALLLAGPSLSLPNMIVISRVLGKKKTATYIVLVMFISAAVGLVAGNIFY</sequence>
<keyword evidence="6 7" id="KW-0472">Membrane</keyword>
<keyword evidence="5 7" id="KW-1133">Transmembrane helix</keyword>
<protein>
    <submittedName>
        <fullName evidence="8">Permease</fullName>
    </submittedName>
</protein>
<evidence type="ECO:0000256" key="2">
    <source>
        <dbReference type="ARBA" id="ARBA00006386"/>
    </source>
</evidence>
<evidence type="ECO:0000256" key="7">
    <source>
        <dbReference type="SAM" id="Phobius"/>
    </source>
</evidence>
<feature type="transmembrane region" description="Helical" evidence="7">
    <location>
        <begin position="254"/>
        <end position="274"/>
    </location>
</feature>
<evidence type="ECO:0000256" key="5">
    <source>
        <dbReference type="ARBA" id="ARBA00022989"/>
    </source>
</evidence>
<evidence type="ECO:0000313" key="8">
    <source>
        <dbReference type="EMBL" id="NBG87119.1"/>
    </source>
</evidence>
<feature type="transmembrane region" description="Helical" evidence="7">
    <location>
        <begin position="125"/>
        <end position="143"/>
    </location>
</feature>
<dbReference type="AlphaFoldDB" id="A0AA44BC82"/>
<evidence type="ECO:0000256" key="1">
    <source>
        <dbReference type="ARBA" id="ARBA00004651"/>
    </source>
</evidence>
<evidence type="ECO:0000256" key="3">
    <source>
        <dbReference type="ARBA" id="ARBA00022475"/>
    </source>
</evidence>
<evidence type="ECO:0000256" key="4">
    <source>
        <dbReference type="ARBA" id="ARBA00022692"/>
    </source>
</evidence>
<dbReference type="Proteomes" id="UP000449710">
    <property type="component" value="Unassembled WGS sequence"/>
</dbReference>
<feature type="transmembrane region" description="Helical" evidence="7">
    <location>
        <begin position="94"/>
        <end position="118"/>
    </location>
</feature>
<feature type="transmembrane region" description="Helical" evidence="7">
    <location>
        <begin position="220"/>
        <end position="242"/>
    </location>
</feature>